<organism evidence="3 4">
    <name type="scientific">Solirubrobacter deserti</name>
    <dbReference type="NCBI Taxonomy" id="2282478"/>
    <lineage>
        <taxon>Bacteria</taxon>
        <taxon>Bacillati</taxon>
        <taxon>Actinomycetota</taxon>
        <taxon>Thermoleophilia</taxon>
        <taxon>Solirubrobacterales</taxon>
        <taxon>Solirubrobacteraceae</taxon>
        <taxon>Solirubrobacter</taxon>
    </lineage>
</organism>
<proteinExistence type="predicted"/>
<evidence type="ECO:0000313" key="3">
    <source>
        <dbReference type="EMBL" id="MDA0137213.1"/>
    </source>
</evidence>
<evidence type="ECO:0000313" key="4">
    <source>
        <dbReference type="Proteomes" id="UP001147700"/>
    </source>
</evidence>
<feature type="chain" id="PRO_5045209846" evidence="2">
    <location>
        <begin position="24"/>
        <end position="319"/>
    </location>
</feature>
<reference evidence="3" key="1">
    <citation type="submission" date="2022-10" db="EMBL/GenBank/DDBJ databases">
        <title>The WGS of Solirubrobacter sp. CPCC 204708.</title>
        <authorList>
            <person name="Jiang Z."/>
        </authorList>
    </citation>
    <scope>NUCLEOTIDE SEQUENCE</scope>
    <source>
        <strain evidence="3">CPCC 204708</strain>
    </source>
</reference>
<name>A0ABT4RF93_9ACTN</name>
<keyword evidence="4" id="KW-1185">Reference proteome</keyword>
<evidence type="ECO:0000256" key="2">
    <source>
        <dbReference type="SAM" id="SignalP"/>
    </source>
</evidence>
<sequence>MRIVPSLIAAAATLAVAAPSALAAPPVNDNYLASLPVDRVEFTNTVDLTEATTQPDLFNPSRDGQTLGGGTTENTNCKGTPFGKTVWYDLTPQAGGGVEVSAAAVGFTPVVVVYEWSQANSQITRMVDCTAAPGGELRLDVEKGKSYTIQVGGAAATGGVATLSVDYFPDTDGDGELDGLDKCQDVPGIARFGGCPPELRVVPGVGFNRTGGNGVQLSRLVVDRVPKGAKVVARCSGCGSQTVRAKKTGTVSLDKLVGKTVRAGGSIEIRVTLGRTGNGTYKFGATGSYFKWGVRANGLSKRTTRCIEAGTSSKIETCK</sequence>
<feature type="signal peptide" evidence="2">
    <location>
        <begin position="1"/>
        <end position="23"/>
    </location>
</feature>
<comment type="caution">
    <text evidence="3">The sequence shown here is derived from an EMBL/GenBank/DDBJ whole genome shotgun (WGS) entry which is preliminary data.</text>
</comment>
<gene>
    <name evidence="3" type="ORF">OJ962_06865</name>
</gene>
<dbReference type="RefSeq" id="WP_202957123.1">
    <property type="nucleotide sequence ID" value="NZ_JAPCID010000008.1"/>
</dbReference>
<accession>A0ABT4RF93</accession>
<protein>
    <submittedName>
        <fullName evidence="3">Uncharacterized protein</fullName>
    </submittedName>
</protein>
<evidence type="ECO:0000256" key="1">
    <source>
        <dbReference type="SAM" id="MobiDB-lite"/>
    </source>
</evidence>
<dbReference type="Proteomes" id="UP001147700">
    <property type="component" value="Unassembled WGS sequence"/>
</dbReference>
<feature type="region of interest" description="Disordered" evidence="1">
    <location>
        <begin position="51"/>
        <end position="78"/>
    </location>
</feature>
<dbReference type="EMBL" id="JAPCID010000008">
    <property type="protein sequence ID" value="MDA0137213.1"/>
    <property type="molecule type" value="Genomic_DNA"/>
</dbReference>
<keyword evidence="2" id="KW-0732">Signal</keyword>